<dbReference type="PANTHER" id="PTHR47926">
    <property type="entry name" value="PENTATRICOPEPTIDE REPEAT-CONTAINING PROTEIN"/>
    <property type="match status" value="1"/>
</dbReference>
<dbReference type="Proteomes" id="UP000436088">
    <property type="component" value="Unassembled WGS sequence"/>
</dbReference>
<comment type="caution">
    <text evidence="2">The sequence shown here is derived from an EMBL/GenBank/DDBJ whole genome shotgun (WGS) entry which is preliminary data.</text>
</comment>
<gene>
    <name evidence="2" type="ORF">F3Y22_tig00110889pilonHSYRG00109</name>
</gene>
<protein>
    <recommendedName>
        <fullName evidence="4">Pentatricopeptide repeat-containing protein</fullName>
    </recommendedName>
</protein>
<organism evidence="2 3">
    <name type="scientific">Hibiscus syriacus</name>
    <name type="common">Rose of Sharon</name>
    <dbReference type="NCBI Taxonomy" id="106335"/>
    <lineage>
        <taxon>Eukaryota</taxon>
        <taxon>Viridiplantae</taxon>
        <taxon>Streptophyta</taxon>
        <taxon>Embryophyta</taxon>
        <taxon>Tracheophyta</taxon>
        <taxon>Spermatophyta</taxon>
        <taxon>Magnoliopsida</taxon>
        <taxon>eudicotyledons</taxon>
        <taxon>Gunneridae</taxon>
        <taxon>Pentapetalae</taxon>
        <taxon>rosids</taxon>
        <taxon>malvids</taxon>
        <taxon>Malvales</taxon>
        <taxon>Malvaceae</taxon>
        <taxon>Malvoideae</taxon>
        <taxon>Hibiscus</taxon>
    </lineage>
</organism>
<dbReference type="InterPro" id="IPR046960">
    <property type="entry name" value="PPR_At4g14850-like_plant"/>
</dbReference>
<evidence type="ECO:0000256" key="1">
    <source>
        <dbReference type="ARBA" id="ARBA00022737"/>
    </source>
</evidence>
<dbReference type="GO" id="GO:0009451">
    <property type="term" value="P:RNA modification"/>
    <property type="evidence" value="ECO:0007669"/>
    <property type="project" value="InterPro"/>
</dbReference>
<dbReference type="NCBIfam" id="TIGR00756">
    <property type="entry name" value="PPR"/>
    <property type="match status" value="1"/>
</dbReference>
<accession>A0A6A2ZI42</accession>
<keyword evidence="3" id="KW-1185">Reference proteome</keyword>
<evidence type="ECO:0000313" key="3">
    <source>
        <dbReference type="Proteomes" id="UP000436088"/>
    </source>
</evidence>
<name>A0A6A2ZI42_HIBSY</name>
<sequence length="94" mass="10536">MSKDVADWISLMSSFSRRNRPRDAILLFALMLENRTEIDDVAMVFLFSSCAWLRDVGVGSQGHGRVLKMGLEGRVKVCNALMDMYGKSGMVTDM</sequence>
<dbReference type="GO" id="GO:0003723">
    <property type="term" value="F:RNA binding"/>
    <property type="evidence" value="ECO:0007669"/>
    <property type="project" value="InterPro"/>
</dbReference>
<dbReference type="AlphaFoldDB" id="A0A6A2ZI42"/>
<keyword evidence="1" id="KW-0677">Repeat</keyword>
<dbReference type="InterPro" id="IPR011990">
    <property type="entry name" value="TPR-like_helical_dom_sf"/>
</dbReference>
<reference evidence="2" key="1">
    <citation type="submission" date="2019-09" db="EMBL/GenBank/DDBJ databases">
        <title>Draft genome information of white flower Hibiscus syriacus.</title>
        <authorList>
            <person name="Kim Y.-M."/>
        </authorList>
    </citation>
    <scope>NUCLEOTIDE SEQUENCE [LARGE SCALE GENOMIC DNA]</scope>
    <source>
        <strain evidence="2">YM2019G1</strain>
    </source>
</reference>
<dbReference type="Gene3D" id="1.25.40.10">
    <property type="entry name" value="Tetratricopeptide repeat domain"/>
    <property type="match status" value="1"/>
</dbReference>
<dbReference type="Pfam" id="PF01535">
    <property type="entry name" value="PPR"/>
    <property type="match status" value="2"/>
</dbReference>
<proteinExistence type="predicted"/>
<dbReference type="EMBL" id="VEPZ02001148">
    <property type="protein sequence ID" value="KAE8691568.1"/>
    <property type="molecule type" value="Genomic_DNA"/>
</dbReference>
<evidence type="ECO:0008006" key="4">
    <source>
        <dbReference type="Google" id="ProtNLM"/>
    </source>
</evidence>
<dbReference type="InterPro" id="IPR002885">
    <property type="entry name" value="PPR_rpt"/>
</dbReference>
<evidence type="ECO:0000313" key="2">
    <source>
        <dbReference type="EMBL" id="KAE8691568.1"/>
    </source>
</evidence>